<name>A0A1W2TC85_ROSNE</name>
<dbReference type="OMA" id="REMPTSH"/>
<dbReference type="STRING" id="77044.A0A1W2TC85"/>
<feature type="region of interest" description="Disordered" evidence="1">
    <location>
        <begin position="385"/>
        <end position="430"/>
    </location>
</feature>
<evidence type="ECO:0000256" key="1">
    <source>
        <dbReference type="SAM" id="MobiDB-lite"/>
    </source>
</evidence>
<reference evidence="2" key="1">
    <citation type="submission" date="2016-03" db="EMBL/GenBank/DDBJ databases">
        <title>Draft genome sequence of Rosellinia necatrix.</title>
        <authorList>
            <person name="Kanematsu S."/>
        </authorList>
    </citation>
    <scope>NUCLEOTIDE SEQUENCE [LARGE SCALE GENOMIC DNA]</scope>
    <source>
        <strain evidence="2">W97</strain>
    </source>
</reference>
<keyword evidence="3" id="KW-1185">Reference proteome</keyword>
<protein>
    <recommendedName>
        <fullName evidence="4">Arrestin-like N-terminal domain-containing protein</fullName>
    </recommendedName>
</protein>
<proteinExistence type="predicted"/>
<gene>
    <name evidence="2" type="ORF">SAMD00023353_1301660</name>
</gene>
<dbReference type="EMBL" id="DF977458">
    <property type="protein sequence ID" value="GAP85575.1"/>
    <property type="molecule type" value="Genomic_DNA"/>
</dbReference>
<evidence type="ECO:0008006" key="4">
    <source>
        <dbReference type="Google" id="ProtNLM"/>
    </source>
</evidence>
<evidence type="ECO:0000313" key="3">
    <source>
        <dbReference type="Proteomes" id="UP000054516"/>
    </source>
</evidence>
<feature type="compositionally biased region" description="Low complexity" evidence="1">
    <location>
        <begin position="414"/>
        <end position="423"/>
    </location>
</feature>
<dbReference type="AlphaFoldDB" id="A0A1W2TC85"/>
<accession>A0A1W2TC85</accession>
<sequence length="430" mass="48359">MSVGTLHTKVVLDEPGKIHCGNRDPVRGHVNITYSPGQGNAGAELFGHLSVFVTLHGRAKTKIWKSNGQSTSIYRGRAPLFSRRVLVYDDSFRAQPRDAAILPFSLTFPEFTDATAVDEFIDQDSKYICHRNQPLPPSFQNSYHGFAHRYEAFVEYRVGVDVAMPQIQVHVNKPTKYLEPVVHYERPKTTQMANSRPHDWRGYISVRNELLLPESDRPSGFKEKTKALFGATNFPAYAFDWVCFVPQDVYLGQPACFEVHIKPRERECTATLVPEIRLKNFRVEIKAHTQVRARRSIFRCPESEGNYTVHATVGVIDNNDPFSKANDNTKFINTEALGSEKIGTLPSSFATYNISQAYALKISFAFEITDKVKHIDRENRVMVHPPLETGGLSAPTAAGPSSQVSGGETKESKLPPYEFLPPYEETPKKP</sequence>
<dbReference type="OrthoDB" id="2333384at2759"/>
<organism evidence="2">
    <name type="scientific">Rosellinia necatrix</name>
    <name type="common">White root-rot fungus</name>
    <dbReference type="NCBI Taxonomy" id="77044"/>
    <lineage>
        <taxon>Eukaryota</taxon>
        <taxon>Fungi</taxon>
        <taxon>Dikarya</taxon>
        <taxon>Ascomycota</taxon>
        <taxon>Pezizomycotina</taxon>
        <taxon>Sordariomycetes</taxon>
        <taxon>Xylariomycetidae</taxon>
        <taxon>Xylariales</taxon>
        <taxon>Xylariaceae</taxon>
        <taxon>Rosellinia</taxon>
    </lineage>
</organism>
<evidence type="ECO:0000313" key="2">
    <source>
        <dbReference type="EMBL" id="GAP85575.1"/>
    </source>
</evidence>
<dbReference type="Proteomes" id="UP000054516">
    <property type="component" value="Unassembled WGS sequence"/>
</dbReference>